<keyword evidence="3" id="KW-1185">Reference proteome</keyword>
<comment type="caution">
    <text evidence="2">The sequence shown here is derived from an EMBL/GenBank/DDBJ whole genome shotgun (WGS) entry which is preliminary data.</text>
</comment>
<gene>
    <name evidence="2" type="ORF">C2G38_2063811</name>
</gene>
<dbReference type="AlphaFoldDB" id="A0A397W673"/>
<dbReference type="Proteomes" id="UP000266673">
    <property type="component" value="Unassembled WGS sequence"/>
</dbReference>
<keyword evidence="1" id="KW-0732">Signal</keyword>
<reference evidence="2 3" key="1">
    <citation type="submission" date="2018-06" db="EMBL/GenBank/DDBJ databases">
        <title>Comparative genomics reveals the genomic features of Rhizophagus irregularis, R. cerebriforme, R. diaphanum and Gigaspora rosea, and their symbiotic lifestyle signature.</title>
        <authorList>
            <person name="Morin E."/>
            <person name="San Clemente H."/>
            <person name="Chen E.C.H."/>
            <person name="De La Providencia I."/>
            <person name="Hainaut M."/>
            <person name="Kuo A."/>
            <person name="Kohler A."/>
            <person name="Murat C."/>
            <person name="Tang N."/>
            <person name="Roy S."/>
            <person name="Loubradou J."/>
            <person name="Henrissat B."/>
            <person name="Grigoriev I.V."/>
            <person name="Corradi N."/>
            <person name="Roux C."/>
            <person name="Martin F.M."/>
        </authorList>
    </citation>
    <scope>NUCLEOTIDE SEQUENCE [LARGE SCALE GENOMIC DNA]</scope>
    <source>
        <strain evidence="2 3">DAOM 194757</strain>
    </source>
</reference>
<evidence type="ECO:0000256" key="1">
    <source>
        <dbReference type="SAM" id="SignalP"/>
    </source>
</evidence>
<feature type="signal peptide" evidence="1">
    <location>
        <begin position="1"/>
        <end position="24"/>
    </location>
</feature>
<sequence length="169" mass="19357">MIMHSIVKLISFLILALQFTLTCSRFIHPTYEVFSNNRSPLSNRGGFQIIQPKPGSFFPLGSNQTIIWDYPIAPNPEIYVTITANYRDKKLGKEVVFNKTTTLYPSNLTYRIEEIWSTDASYNVIIQIAANPSINVTSGPFYIWESRAKSQFIVQCFMNILVSVMYINI</sequence>
<feature type="chain" id="PRO_5017267170" evidence="1">
    <location>
        <begin position="25"/>
        <end position="169"/>
    </location>
</feature>
<proteinExistence type="predicted"/>
<name>A0A397W673_9GLOM</name>
<evidence type="ECO:0000313" key="3">
    <source>
        <dbReference type="Proteomes" id="UP000266673"/>
    </source>
</evidence>
<protein>
    <submittedName>
        <fullName evidence="2">Uncharacterized protein</fullName>
    </submittedName>
</protein>
<dbReference type="OrthoDB" id="2438290at2759"/>
<dbReference type="EMBL" id="QKWP01000121">
    <property type="protein sequence ID" value="RIB26826.1"/>
    <property type="molecule type" value="Genomic_DNA"/>
</dbReference>
<evidence type="ECO:0000313" key="2">
    <source>
        <dbReference type="EMBL" id="RIB26826.1"/>
    </source>
</evidence>
<organism evidence="2 3">
    <name type="scientific">Gigaspora rosea</name>
    <dbReference type="NCBI Taxonomy" id="44941"/>
    <lineage>
        <taxon>Eukaryota</taxon>
        <taxon>Fungi</taxon>
        <taxon>Fungi incertae sedis</taxon>
        <taxon>Mucoromycota</taxon>
        <taxon>Glomeromycotina</taxon>
        <taxon>Glomeromycetes</taxon>
        <taxon>Diversisporales</taxon>
        <taxon>Gigasporaceae</taxon>
        <taxon>Gigaspora</taxon>
    </lineage>
</organism>
<accession>A0A397W673</accession>